<organism evidence="2 3">
    <name type="scientific">candidate division KSB3 bacterium</name>
    <dbReference type="NCBI Taxonomy" id="2044937"/>
    <lineage>
        <taxon>Bacteria</taxon>
        <taxon>candidate division KSB3</taxon>
    </lineage>
</organism>
<dbReference type="Proteomes" id="UP000230821">
    <property type="component" value="Unassembled WGS sequence"/>
</dbReference>
<feature type="transmembrane region" description="Helical" evidence="1">
    <location>
        <begin position="7"/>
        <end position="24"/>
    </location>
</feature>
<dbReference type="AlphaFoldDB" id="A0A2G6KHM1"/>
<dbReference type="EMBL" id="PDSK01000058">
    <property type="protein sequence ID" value="PIE35157.1"/>
    <property type="molecule type" value="Genomic_DNA"/>
</dbReference>
<reference evidence="2 3" key="1">
    <citation type="submission" date="2017-10" db="EMBL/GenBank/DDBJ databases">
        <title>Novel microbial diversity and functional potential in the marine mammal oral microbiome.</title>
        <authorList>
            <person name="Dudek N.K."/>
            <person name="Sun C.L."/>
            <person name="Burstein D."/>
            <person name="Kantor R.S."/>
            <person name="Aliaga Goltsman D.S."/>
            <person name="Bik E.M."/>
            <person name="Thomas B.C."/>
            <person name="Banfield J.F."/>
            <person name="Relman D.A."/>
        </authorList>
    </citation>
    <scope>NUCLEOTIDE SEQUENCE [LARGE SCALE GENOMIC DNA]</scope>
    <source>
        <strain evidence="2">DOLJORAL78_47_16</strain>
    </source>
</reference>
<keyword evidence="1" id="KW-0812">Transmembrane</keyword>
<sequence>MKSTIKIFVQLCVLISFWLLDISYDRMWPRSDEGVAYFTKILKKLFFSPGPYFAHSGFTLSPCLWDSVAQ</sequence>
<comment type="caution">
    <text evidence="2">The sequence shown here is derived from an EMBL/GenBank/DDBJ whole genome shotgun (WGS) entry which is preliminary data.</text>
</comment>
<evidence type="ECO:0000313" key="2">
    <source>
        <dbReference type="EMBL" id="PIE35157.1"/>
    </source>
</evidence>
<evidence type="ECO:0000256" key="1">
    <source>
        <dbReference type="SAM" id="Phobius"/>
    </source>
</evidence>
<name>A0A2G6KHM1_9BACT</name>
<proteinExistence type="predicted"/>
<gene>
    <name evidence="2" type="ORF">CSA56_05325</name>
</gene>
<keyword evidence="1" id="KW-0472">Membrane</keyword>
<keyword evidence="1" id="KW-1133">Transmembrane helix</keyword>
<evidence type="ECO:0000313" key="3">
    <source>
        <dbReference type="Proteomes" id="UP000230821"/>
    </source>
</evidence>
<accession>A0A2G6KHM1</accession>
<protein>
    <submittedName>
        <fullName evidence="2">Uncharacterized protein</fullName>
    </submittedName>
</protein>